<evidence type="ECO:0000256" key="2">
    <source>
        <dbReference type="ARBA" id="ARBA00007739"/>
    </source>
</evidence>
<dbReference type="GO" id="GO:0008658">
    <property type="term" value="F:penicillin binding"/>
    <property type="evidence" value="ECO:0007669"/>
    <property type="project" value="InterPro"/>
</dbReference>
<evidence type="ECO:0000313" key="18">
    <source>
        <dbReference type="Proteomes" id="UP000588277"/>
    </source>
</evidence>
<dbReference type="Pfam" id="PF00912">
    <property type="entry name" value="Transgly"/>
    <property type="match status" value="1"/>
</dbReference>
<feature type="domain" description="Penicillin-binding protein transpeptidase" evidence="15">
    <location>
        <begin position="374"/>
        <end position="666"/>
    </location>
</feature>
<comment type="catalytic activity">
    <reaction evidence="12">
        <text>Preferential cleavage: (Ac)2-L-Lys-D-Ala-|-D-Ala. Also transpeptidation of peptidyl-alanyl moieties that are N-acyl substituents of D-alanine.</text>
        <dbReference type="EC" id="3.4.16.4"/>
    </reaction>
</comment>
<evidence type="ECO:0000256" key="1">
    <source>
        <dbReference type="ARBA" id="ARBA00007090"/>
    </source>
</evidence>
<feature type="compositionally biased region" description="Low complexity" evidence="14">
    <location>
        <begin position="729"/>
        <end position="774"/>
    </location>
</feature>
<dbReference type="InterPro" id="IPR001264">
    <property type="entry name" value="Glyco_trans_51"/>
</dbReference>
<evidence type="ECO:0000259" key="15">
    <source>
        <dbReference type="Pfam" id="PF00905"/>
    </source>
</evidence>
<comment type="similarity">
    <text evidence="2">In the N-terminal section; belongs to the glycosyltransferase 51 family.</text>
</comment>
<protein>
    <submittedName>
        <fullName evidence="17">Glycosyl transferase family 51</fullName>
    </submittedName>
</protein>
<keyword evidence="4" id="KW-0645">Protease</keyword>
<dbReference type="Proteomes" id="UP000588277">
    <property type="component" value="Unassembled WGS sequence"/>
</dbReference>
<keyword evidence="6 17" id="KW-0808">Transferase</keyword>
<evidence type="ECO:0000256" key="7">
    <source>
        <dbReference type="ARBA" id="ARBA00022801"/>
    </source>
</evidence>
<dbReference type="Pfam" id="PF00905">
    <property type="entry name" value="Transpeptidase"/>
    <property type="match status" value="1"/>
</dbReference>
<comment type="similarity">
    <text evidence="1">In the C-terminal section; belongs to the transpeptidase family.</text>
</comment>
<keyword evidence="9" id="KW-0573">Peptidoglycan synthesis</keyword>
<sequence length="794" mass="85285">MGTMPEKKSMTAKRLFTLLLAYAMFCVAGGVVASGFLLPGVFAANSLIRTLSPNLKAEGIDFSIADLPQASNLYAADGSKIATFYTQNRTVVPLDQISEVMQKAVVAREDRRFWDHSGVDVQGVLRAFVQTYVKGDEQQGGSTLTQQYVKNVLAAQAEEDNDPIAAYHAKEDTIARKLREMLISVQLEREYSKGEILQGYLNIAQFGNRSIYGVEAAAHRYFDKSAKDLNVVESATIAAITKNPANYDPSIEANQEESQNQRNIVLKLMLQQGFISQQEYDDAVNTPLKDTLHITSVAQGCMAAGDAAFFCSYVVKQIENSPEFGATKEERQKLLNSGGLEIHTTMDVNANNAAMNAAKTAIPVDDPSHFEVMIAAIRPGTGEVLGFGINRIYDATSAAEGDETRTAVNYAVDERDGGGSGFPIGSTWKPINLVAWMREGHAITEELPAVYALNEEHDVPDYYAKGITWNVQNSGGVRVSSESPLNGLINSHNTTQAAMLKEIGLTPILNAASDMGYHSAALADEDKSLFDQKTLYNPPVVIGSGVSASALTMANVYATIAANGVQCTPIAITKVVDSTGKDIPVPSANCHQAIDPEIAQTAAYAMNQGVVQPKGQAHDAQLDNNRKTFAKTGTNENTYMLTGGFTPEVAAYTMVGNAEGYTYQEDKKTGIWHATNAFSNRTINGVYHDTWYGADIATPAWKNFMNTYLAAANIPINNDYGNPSSKYVTATTSSTSRSKSSAADESQSDAAGQNASPSPTATATASAEPQATQSEAPAETQQPQATEQSTESAQ</sequence>
<feature type="domain" description="Glycosyl transferase family 51" evidence="16">
    <location>
        <begin position="78"/>
        <end position="269"/>
    </location>
</feature>
<gene>
    <name evidence="17" type="ORF">G1C96_1080</name>
</gene>
<dbReference type="Gene3D" id="3.40.710.10">
    <property type="entry name" value="DD-peptidase/beta-lactamase superfamily"/>
    <property type="match status" value="1"/>
</dbReference>
<keyword evidence="11" id="KW-0961">Cell wall biogenesis/degradation</keyword>
<dbReference type="InterPro" id="IPR036950">
    <property type="entry name" value="PBP_transglycosylase"/>
</dbReference>
<keyword evidence="10" id="KW-0511">Multifunctional enzyme</keyword>
<feature type="region of interest" description="Disordered" evidence="14">
    <location>
        <begin position="720"/>
        <end position="794"/>
    </location>
</feature>
<comment type="catalytic activity">
    <reaction evidence="13">
        <text>[GlcNAc-(1-&gt;4)-Mur2Ac(oyl-L-Ala-gamma-D-Glu-L-Lys-D-Ala-D-Ala)](n)-di-trans,octa-cis-undecaprenyl diphosphate + beta-D-GlcNAc-(1-&gt;4)-Mur2Ac(oyl-L-Ala-gamma-D-Glu-L-Lys-D-Ala-D-Ala)-di-trans,octa-cis-undecaprenyl diphosphate = [GlcNAc-(1-&gt;4)-Mur2Ac(oyl-L-Ala-gamma-D-Glu-L-Lys-D-Ala-D-Ala)](n+1)-di-trans,octa-cis-undecaprenyl diphosphate + di-trans,octa-cis-undecaprenyl diphosphate + H(+)</text>
        <dbReference type="Rhea" id="RHEA:23708"/>
        <dbReference type="Rhea" id="RHEA-COMP:9602"/>
        <dbReference type="Rhea" id="RHEA-COMP:9603"/>
        <dbReference type="ChEBI" id="CHEBI:15378"/>
        <dbReference type="ChEBI" id="CHEBI:58405"/>
        <dbReference type="ChEBI" id="CHEBI:60033"/>
        <dbReference type="ChEBI" id="CHEBI:78435"/>
        <dbReference type="EC" id="2.4.99.28"/>
    </reaction>
</comment>
<keyword evidence="5" id="KW-0328">Glycosyltransferase</keyword>
<dbReference type="AlphaFoldDB" id="A0A7Y0HXR6"/>
<evidence type="ECO:0000256" key="11">
    <source>
        <dbReference type="ARBA" id="ARBA00023316"/>
    </source>
</evidence>
<dbReference type="InterPro" id="IPR023346">
    <property type="entry name" value="Lysozyme-like_dom_sf"/>
</dbReference>
<dbReference type="InterPro" id="IPR050396">
    <property type="entry name" value="Glycosyltr_51/Transpeptidase"/>
</dbReference>
<evidence type="ECO:0000256" key="6">
    <source>
        <dbReference type="ARBA" id="ARBA00022679"/>
    </source>
</evidence>
<dbReference type="EMBL" id="JAAIIH010000006">
    <property type="protein sequence ID" value="NMN00501.1"/>
    <property type="molecule type" value="Genomic_DNA"/>
</dbReference>
<dbReference type="SUPFAM" id="SSF53955">
    <property type="entry name" value="Lysozyme-like"/>
    <property type="match status" value="1"/>
</dbReference>
<dbReference type="PANTHER" id="PTHR32282:SF33">
    <property type="entry name" value="PEPTIDOGLYCAN GLYCOSYLTRANSFERASE"/>
    <property type="match status" value="1"/>
</dbReference>
<dbReference type="GO" id="GO:0009252">
    <property type="term" value="P:peptidoglycan biosynthetic process"/>
    <property type="evidence" value="ECO:0007669"/>
    <property type="project" value="UniProtKB-KW"/>
</dbReference>
<evidence type="ECO:0000256" key="13">
    <source>
        <dbReference type="ARBA" id="ARBA00049902"/>
    </source>
</evidence>
<dbReference type="InterPro" id="IPR001460">
    <property type="entry name" value="PCN-bd_Tpept"/>
</dbReference>
<comment type="caution">
    <text evidence="17">The sequence shown here is derived from an EMBL/GenBank/DDBJ whole genome shotgun (WGS) entry which is preliminary data.</text>
</comment>
<dbReference type="GO" id="GO:0071555">
    <property type="term" value="P:cell wall organization"/>
    <property type="evidence" value="ECO:0007669"/>
    <property type="project" value="UniProtKB-KW"/>
</dbReference>
<evidence type="ECO:0000256" key="5">
    <source>
        <dbReference type="ARBA" id="ARBA00022676"/>
    </source>
</evidence>
<dbReference type="GO" id="GO:0008360">
    <property type="term" value="P:regulation of cell shape"/>
    <property type="evidence" value="ECO:0007669"/>
    <property type="project" value="UniProtKB-KW"/>
</dbReference>
<evidence type="ECO:0000256" key="4">
    <source>
        <dbReference type="ARBA" id="ARBA00022670"/>
    </source>
</evidence>
<name>A0A7Y0HXR6_9BIFI</name>
<evidence type="ECO:0000256" key="9">
    <source>
        <dbReference type="ARBA" id="ARBA00022984"/>
    </source>
</evidence>
<keyword evidence="3" id="KW-0121">Carboxypeptidase</keyword>
<dbReference type="FunFam" id="1.10.3810.10:FF:000001">
    <property type="entry name" value="Penicillin-binding protein 1A"/>
    <property type="match status" value="1"/>
</dbReference>
<evidence type="ECO:0000256" key="12">
    <source>
        <dbReference type="ARBA" id="ARBA00034000"/>
    </source>
</evidence>
<evidence type="ECO:0000313" key="17">
    <source>
        <dbReference type="EMBL" id="NMN00501.1"/>
    </source>
</evidence>
<accession>A0A7Y0HXR6</accession>
<dbReference type="GO" id="GO:0008955">
    <property type="term" value="F:peptidoglycan glycosyltransferase activity"/>
    <property type="evidence" value="ECO:0007669"/>
    <property type="project" value="UniProtKB-EC"/>
</dbReference>
<keyword evidence="18" id="KW-1185">Reference proteome</keyword>
<evidence type="ECO:0000256" key="3">
    <source>
        <dbReference type="ARBA" id="ARBA00022645"/>
    </source>
</evidence>
<evidence type="ECO:0000256" key="8">
    <source>
        <dbReference type="ARBA" id="ARBA00022960"/>
    </source>
</evidence>
<keyword evidence="7" id="KW-0378">Hydrolase</keyword>
<dbReference type="Gene3D" id="1.10.3810.10">
    <property type="entry name" value="Biosynthetic peptidoglycan transglycosylase-like"/>
    <property type="match status" value="1"/>
</dbReference>
<proteinExistence type="inferred from homology"/>
<dbReference type="GO" id="GO:0006508">
    <property type="term" value="P:proteolysis"/>
    <property type="evidence" value="ECO:0007669"/>
    <property type="project" value="UniProtKB-KW"/>
</dbReference>
<dbReference type="InterPro" id="IPR012338">
    <property type="entry name" value="Beta-lactam/transpept-like"/>
</dbReference>
<reference evidence="17 18" key="1">
    <citation type="submission" date="2020-02" db="EMBL/GenBank/DDBJ databases">
        <title>Characterization of phylogenetic diversity of novel bifidobacterial species isolated in Czech ZOOs.</title>
        <authorList>
            <person name="Lugli G.A."/>
            <person name="Vera N.B."/>
            <person name="Ventura M."/>
        </authorList>
    </citation>
    <scope>NUCLEOTIDE SEQUENCE [LARGE SCALE GENOMIC DNA]</scope>
    <source>
        <strain evidence="17 18">DSM 109958</strain>
    </source>
</reference>
<organism evidence="17 18">
    <name type="scientific">Bifidobacterium moraviense</name>
    <dbReference type="NCBI Taxonomy" id="2675323"/>
    <lineage>
        <taxon>Bacteria</taxon>
        <taxon>Bacillati</taxon>
        <taxon>Actinomycetota</taxon>
        <taxon>Actinomycetes</taxon>
        <taxon>Bifidobacteriales</taxon>
        <taxon>Bifidobacteriaceae</taxon>
        <taxon>Bifidobacterium</taxon>
    </lineage>
</organism>
<dbReference type="GO" id="GO:0030288">
    <property type="term" value="C:outer membrane-bounded periplasmic space"/>
    <property type="evidence" value="ECO:0007669"/>
    <property type="project" value="TreeGrafter"/>
</dbReference>
<keyword evidence="8" id="KW-0133">Cell shape</keyword>
<evidence type="ECO:0000256" key="10">
    <source>
        <dbReference type="ARBA" id="ARBA00023268"/>
    </source>
</evidence>
<feature type="compositionally biased region" description="Polar residues" evidence="14">
    <location>
        <begin position="779"/>
        <end position="794"/>
    </location>
</feature>
<dbReference type="GO" id="GO:0009002">
    <property type="term" value="F:serine-type D-Ala-D-Ala carboxypeptidase activity"/>
    <property type="evidence" value="ECO:0007669"/>
    <property type="project" value="UniProtKB-EC"/>
</dbReference>
<evidence type="ECO:0000256" key="14">
    <source>
        <dbReference type="SAM" id="MobiDB-lite"/>
    </source>
</evidence>
<dbReference type="PANTHER" id="PTHR32282">
    <property type="entry name" value="BINDING PROTEIN TRANSPEPTIDASE, PUTATIVE-RELATED"/>
    <property type="match status" value="1"/>
</dbReference>
<dbReference type="SUPFAM" id="SSF56601">
    <property type="entry name" value="beta-lactamase/transpeptidase-like"/>
    <property type="match status" value="1"/>
</dbReference>
<evidence type="ECO:0000259" key="16">
    <source>
        <dbReference type="Pfam" id="PF00912"/>
    </source>
</evidence>